<keyword evidence="5 8" id="KW-0812">Transmembrane</keyword>
<evidence type="ECO:0000256" key="1">
    <source>
        <dbReference type="ARBA" id="ARBA00004651"/>
    </source>
</evidence>
<evidence type="ECO:0000256" key="7">
    <source>
        <dbReference type="ARBA" id="ARBA00023136"/>
    </source>
</evidence>
<reference evidence="10 11" key="1">
    <citation type="submission" date="2020-06" db="EMBL/GenBank/DDBJ databases">
        <title>Nonomuraea sp. SMC257, a novel actinomycete isolated from soil.</title>
        <authorList>
            <person name="Chanama M."/>
        </authorList>
    </citation>
    <scope>NUCLEOTIDE SEQUENCE [LARGE SCALE GENOMIC DNA]</scope>
    <source>
        <strain evidence="10 11">SMC257</strain>
    </source>
</reference>
<dbReference type="InterPro" id="IPR002781">
    <property type="entry name" value="TM_pro_TauE-like"/>
</dbReference>
<dbReference type="EMBL" id="JABWGN010000008">
    <property type="protein sequence ID" value="NUW34229.1"/>
    <property type="molecule type" value="Genomic_DNA"/>
</dbReference>
<dbReference type="PANTHER" id="PTHR30269">
    <property type="entry name" value="TRANSMEMBRANE PROTEIN YFCA"/>
    <property type="match status" value="1"/>
</dbReference>
<evidence type="ECO:0000256" key="2">
    <source>
        <dbReference type="ARBA" id="ARBA00009142"/>
    </source>
</evidence>
<gene>
    <name evidence="10" type="ORF">HTZ77_22730</name>
</gene>
<evidence type="ECO:0000256" key="3">
    <source>
        <dbReference type="ARBA" id="ARBA00022448"/>
    </source>
</evidence>
<evidence type="ECO:0000256" key="9">
    <source>
        <dbReference type="SAM" id="MobiDB-lite"/>
    </source>
</evidence>
<dbReference type="GO" id="GO:0005886">
    <property type="term" value="C:plasma membrane"/>
    <property type="evidence" value="ECO:0007669"/>
    <property type="project" value="UniProtKB-SubCell"/>
</dbReference>
<keyword evidence="3" id="KW-0813">Transport</keyword>
<keyword evidence="11" id="KW-1185">Reference proteome</keyword>
<evidence type="ECO:0000256" key="8">
    <source>
        <dbReference type="RuleBase" id="RU363041"/>
    </source>
</evidence>
<dbReference type="AlphaFoldDB" id="A0A7Y6I9P5"/>
<feature type="compositionally biased region" description="Basic and acidic residues" evidence="9">
    <location>
        <begin position="11"/>
        <end position="24"/>
    </location>
</feature>
<feature type="transmembrane region" description="Helical" evidence="8">
    <location>
        <begin position="257"/>
        <end position="275"/>
    </location>
</feature>
<feature type="region of interest" description="Disordered" evidence="9">
    <location>
        <begin position="1"/>
        <end position="24"/>
    </location>
</feature>
<dbReference type="Pfam" id="PF01925">
    <property type="entry name" value="TauE"/>
    <property type="match status" value="1"/>
</dbReference>
<evidence type="ECO:0000256" key="5">
    <source>
        <dbReference type="ARBA" id="ARBA00022692"/>
    </source>
</evidence>
<comment type="caution">
    <text evidence="10">The sequence shown here is derived from an EMBL/GenBank/DDBJ whole genome shotgun (WGS) entry which is preliminary data.</text>
</comment>
<accession>A0A7Y6I9P5</accession>
<feature type="transmembrane region" description="Helical" evidence="8">
    <location>
        <begin position="131"/>
        <end position="149"/>
    </location>
</feature>
<evidence type="ECO:0000256" key="4">
    <source>
        <dbReference type="ARBA" id="ARBA00022475"/>
    </source>
</evidence>
<keyword evidence="6 8" id="KW-1133">Transmembrane helix</keyword>
<dbReference type="Proteomes" id="UP000586042">
    <property type="component" value="Unassembled WGS sequence"/>
</dbReference>
<comment type="subcellular location">
    <subcellularLocation>
        <location evidence="1 8">Cell membrane</location>
        <topology evidence="1 8">Multi-pass membrane protein</topology>
    </subcellularLocation>
</comment>
<evidence type="ECO:0000313" key="10">
    <source>
        <dbReference type="EMBL" id="NUW34229.1"/>
    </source>
</evidence>
<name>A0A7Y6I9P5_9ACTN</name>
<feature type="transmembrane region" description="Helical" evidence="8">
    <location>
        <begin position="178"/>
        <end position="196"/>
    </location>
</feature>
<dbReference type="InterPro" id="IPR052017">
    <property type="entry name" value="TSUP"/>
</dbReference>
<evidence type="ECO:0000313" key="11">
    <source>
        <dbReference type="Proteomes" id="UP000586042"/>
    </source>
</evidence>
<evidence type="ECO:0000256" key="6">
    <source>
        <dbReference type="ARBA" id="ARBA00022989"/>
    </source>
</evidence>
<organism evidence="10 11">
    <name type="scientific">Nonomuraea montanisoli</name>
    <dbReference type="NCBI Taxonomy" id="2741721"/>
    <lineage>
        <taxon>Bacteria</taxon>
        <taxon>Bacillati</taxon>
        <taxon>Actinomycetota</taxon>
        <taxon>Actinomycetes</taxon>
        <taxon>Streptosporangiales</taxon>
        <taxon>Streptosporangiaceae</taxon>
        <taxon>Nonomuraea</taxon>
    </lineage>
</organism>
<protein>
    <recommendedName>
        <fullName evidence="8">Probable membrane transporter protein</fullName>
    </recommendedName>
</protein>
<keyword evidence="7 8" id="KW-0472">Membrane</keyword>
<sequence>MQCIPCPSSRWADRGRPGPTGADKEVTVPEALHLTVLTVAGFLAGAVNGVAGGGSLISFPALLALGYPPLTANVTSALSTLPGYAGGLAGYRDELAEVRGRVPRLAAVSVGGAACGSAILLVAPAEQFTSVVPYLVLVSVVALAAQGVVARRLARARAAGGGVGLLAAQFAVSVYGGYFAAGLGVLMLAVLGAFLAEDLHRLNALKGALSLVVGAVSALCFSAFGPVQWLPVAVMSLAGLAGGRGGVLLARRVSPGVLRRLVVGVGLVLSVVLFLR</sequence>
<comment type="similarity">
    <text evidence="2 8">Belongs to the 4-toluene sulfonate uptake permease (TSUP) (TC 2.A.102) family.</text>
</comment>
<feature type="transmembrane region" description="Helical" evidence="8">
    <location>
        <begin position="105"/>
        <end position="125"/>
    </location>
</feature>
<keyword evidence="4 8" id="KW-1003">Cell membrane</keyword>
<feature type="transmembrane region" description="Helical" evidence="8">
    <location>
        <begin position="208"/>
        <end position="224"/>
    </location>
</feature>
<proteinExistence type="inferred from homology"/>
<dbReference type="PANTHER" id="PTHR30269:SF0">
    <property type="entry name" value="MEMBRANE TRANSPORTER PROTEIN YFCA-RELATED"/>
    <property type="match status" value="1"/>
</dbReference>